<evidence type="ECO:0000259" key="2">
    <source>
        <dbReference type="Pfam" id="PF08241"/>
    </source>
</evidence>
<dbReference type="GO" id="GO:0032259">
    <property type="term" value="P:methylation"/>
    <property type="evidence" value="ECO:0007669"/>
    <property type="project" value="UniProtKB-KW"/>
</dbReference>
<dbReference type="SUPFAM" id="SSF53335">
    <property type="entry name" value="S-adenosyl-L-methionine-dependent methyltransferases"/>
    <property type="match status" value="1"/>
</dbReference>
<reference evidence="3 4" key="1">
    <citation type="submission" date="2017-09" db="EMBL/GenBank/DDBJ databases">
        <title>Sphingomonas ginsenosidimutans KACC 14949, whole genome shotgun sequence.</title>
        <authorList>
            <person name="Feng G."/>
            <person name="Zhu H."/>
        </authorList>
    </citation>
    <scope>NUCLEOTIDE SEQUENCE [LARGE SCALE GENOMIC DNA]</scope>
    <source>
        <strain evidence="3 4">KACC 14949</strain>
    </source>
</reference>
<sequence>MPYRRSSVPIAVIAIAGTAAMLHAAPAPRIDPAVARAVAAPERSAEDRARDAARHPAATLAFFGVTPASKVVEFSPGGGWYTQILARIPAGKGSYTALTTPGKSADAARAMLAAKGLKGTVATIDPATGATDVPANSQDVVLTFRNVHNLTMAGGDVPANAFKAWFAMLRPGGTLGVVDHRLPEEADAARERDSGYVKRSSVIRLAEAAGFRLAGESAVNANPKDTHDHPQGVWTLPPTLALKDVDRAKYTAIGESDRMTLKFVKPR</sequence>
<dbReference type="Pfam" id="PF08241">
    <property type="entry name" value="Methyltransf_11"/>
    <property type="match status" value="1"/>
</dbReference>
<protein>
    <submittedName>
        <fullName evidence="3">Methyltransferase</fullName>
    </submittedName>
</protein>
<name>A0A2A4HZZ5_9SPHN</name>
<keyword evidence="3" id="KW-0808">Transferase</keyword>
<dbReference type="Proteomes" id="UP000218784">
    <property type="component" value="Unassembled WGS sequence"/>
</dbReference>
<keyword evidence="4" id="KW-1185">Reference proteome</keyword>
<organism evidence="3 4">
    <name type="scientific">Sphingomonas ginsenosidimutans</name>
    <dbReference type="NCBI Taxonomy" id="862134"/>
    <lineage>
        <taxon>Bacteria</taxon>
        <taxon>Pseudomonadati</taxon>
        <taxon>Pseudomonadota</taxon>
        <taxon>Alphaproteobacteria</taxon>
        <taxon>Sphingomonadales</taxon>
        <taxon>Sphingomonadaceae</taxon>
        <taxon>Sphingomonas</taxon>
    </lineage>
</organism>
<evidence type="ECO:0000256" key="1">
    <source>
        <dbReference type="SAM" id="SignalP"/>
    </source>
</evidence>
<dbReference type="InterPro" id="IPR016980">
    <property type="entry name" value="S-AdoMet-dep_MeTrfase_Alr7345"/>
</dbReference>
<keyword evidence="1" id="KW-0732">Signal</keyword>
<feature type="signal peptide" evidence="1">
    <location>
        <begin position="1"/>
        <end position="24"/>
    </location>
</feature>
<feature type="chain" id="PRO_5013354194" evidence="1">
    <location>
        <begin position="25"/>
        <end position="267"/>
    </location>
</feature>
<accession>A0A2A4HZZ5</accession>
<dbReference type="InterPro" id="IPR029063">
    <property type="entry name" value="SAM-dependent_MTases_sf"/>
</dbReference>
<dbReference type="Gene3D" id="3.40.50.150">
    <property type="entry name" value="Vaccinia Virus protein VP39"/>
    <property type="match status" value="1"/>
</dbReference>
<feature type="domain" description="Methyltransferase type 11" evidence="2">
    <location>
        <begin position="73"/>
        <end position="175"/>
    </location>
</feature>
<keyword evidence="3" id="KW-0489">Methyltransferase</keyword>
<dbReference type="GO" id="GO:0008757">
    <property type="term" value="F:S-adenosylmethionine-dependent methyltransferase activity"/>
    <property type="evidence" value="ECO:0007669"/>
    <property type="project" value="InterPro"/>
</dbReference>
<gene>
    <name evidence="3" type="ORF">COA17_06750</name>
</gene>
<comment type="caution">
    <text evidence="3">The sequence shown here is derived from an EMBL/GenBank/DDBJ whole genome shotgun (WGS) entry which is preliminary data.</text>
</comment>
<evidence type="ECO:0000313" key="3">
    <source>
        <dbReference type="EMBL" id="PCG09563.1"/>
    </source>
</evidence>
<dbReference type="AlphaFoldDB" id="A0A2A4HZZ5"/>
<evidence type="ECO:0000313" key="4">
    <source>
        <dbReference type="Proteomes" id="UP000218784"/>
    </source>
</evidence>
<dbReference type="PIRSF" id="PIRSF031679">
    <property type="entry name" value="Mtase_Alr7345_prd"/>
    <property type="match status" value="1"/>
</dbReference>
<proteinExistence type="predicted"/>
<dbReference type="EMBL" id="NWVD01000002">
    <property type="protein sequence ID" value="PCG09563.1"/>
    <property type="molecule type" value="Genomic_DNA"/>
</dbReference>
<dbReference type="RefSeq" id="WP_096611140.1">
    <property type="nucleotide sequence ID" value="NZ_NWVD01000002.1"/>
</dbReference>
<dbReference type="InterPro" id="IPR013216">
    <property type="entry name" value="Methyltransf_11"/>
</dbReference>